<dbReference type="SUPFAM" id="SSF57414">
    <property type="entry name" value="Hairpin loop containing domain-like"/>
    <property type="match status" value="1"/>
</dbReference>
<name>A0ABN9WC49_9DINO</name>
<keyword evidence="5" id="KW-1185">Reference proteome</keyword>
<comment type="caution">
    <text evidence="4">The sequence shown here is derived from an EMBL/GenBank/DDBJ whole genome shotgun (WGS) entry which is preliminary data.</text>
</comment>
<evidence type="ECO:0000256" key="1">
    <source>
        <dbReference type="ARBA" id="ARBA00022737"/>
    </source>
</evidence>
<dbReference type="EMBL" id="CAUYUJ010018399">
    <property type="protein sequence ID" value="CAK0883318.1"/>
    <property type="molecule type" value="Genomic_DNA"/>
</dbReference>
<dbReference type="InterPro" id="IPR000177">
    <property type="entry name" value="Apple"/>
</dbReference>
<dbReference type="Gene3D" id="3.50.4.10">
    <property type="entry name" value="Hepatocyte Growth Factor"/>
    <property type="match status" value="1"/>
</dbReference>
<dbReference type="Pfam" id="PF14295">
    <property type="entry name" value="PAN_4"/>
    <property type="match status" value="1"/>
</dbReference>
<sequence>MQKSSLRMQQMDGLVEEDVIYPGNALRFVTEVEQVELCANLCAEDPNCVAWSYAKEQDKPWSNNCYLRMGNSPKDSLARVQDSEFTSGMPTHMDRAEHRHLRPPAGRVAVLLRALHPVVQREGADRVHYGMNTHIFQCEESTRRTATASTTSLLESGL</sequence>
<reference evidence="4" key="1">
    <citation type="submission" date="2023-10" db="EMBL/GenBank/DDBJ databases">
        <authorList>
            <person name="Chen Y."/>
            <person name="Shah S."/>
            <person name="Dougan E. K."/>
            <person name="Thang M."/>
            <person name="Chan C."/>
        </authorList>
    </citation>
    <scope>NUCLEOTIDE SEQUENCE [LARGE SCALE GENOMIC DNA]</scope>
</reference>
<dbReference type="Proteomes" id="UP001189429">
    <property type="component" value="Unassembled WGS sequence"/>
</dbReference>
<dbReference type="SMART" id="SM00223">
    <property type="entry name" value="APPLE"/>
    <property type="match status" value="1"/>
</dbReference>
<feature type="domain" description="Apple" evidence="3">
    <location>
        <begin position="15"/>
        <end position="92"/>
    </location>
</feature>
<accession>A0ABN9WC49</accession>
<dbReference type="InterPro" id="IPR003609">
    <property type="entry name" value="Pan_app"/>
</dbReference>
<gene>
    <name evidence="4" type="ORF">PCOR1329_LOCUS65563</name>
</gene>
<protein>
    <recommendedName>
        <fullName evidence="3">Apple domain-containing protein</fullName>
    </recommendedName>
</protein>
<evidence type="ECO:0000256" key="2">
    <source>
        <dbReference type="ARBA" id="ARBA00023157"/>
    </source>
</evidence>
<organism evidence="4 5">
    <name type="scientific">Prorocentrum cordatum</name>
    <dbReference type="NCBI Taxonomy" id="2364126"/>
    <lineage>
        <taxon>Eukaryota</taxon>
        <taxon>Sar</taxon>
        <taxon>Alveolata</taxon>
        <taxon>Dinophyceae</taxon>
        <taxon>Prorocentrales</taxon>
        <taxon>Prorocentraceae</taxon>
        <taxon>Prorocentrum</taxon>
    </lineage>
</organism>
<keyword evidence="2" id="KW-1015">Disulfide bond</keyword>
<evidence type="ECO:0000313" key="4">
    <source>
        <dbReference type="EMBL" id="CAK0883318.1"/>
    </source>
</evidence>
<evidence type="ECO:0000313" key="5">
    <source>
        <dbReference type="Proteomes" id="UP001189429"/>
    </source>
</evidence>
<keyword evidence="1" id="KW-0677">Repeat</keyword>
<proteinExistence type="predicted"/>
<evidence type="ECO:0000259" key="3">
    <source>
        <dbReference type="SMART" id="SM00223"/>
    </source>
</evidence>